<dbReference type="EMBL" id="JARIHO010000037">
    <property type="protein sequence ID" value="KAJ7330294.1"/>
    <property type="molecule type" value="Genomic_DNA"/>
</dbReference>
<accession>A0AAD6ZNC2</accession>
<reference evidence="1" key="1">
    <citation type="submission" date="2023-03" db="EMBL/GenBank/DDBJ databases">
        <title>Massive genome expansion in bonnet fungi (Mycena s.s.) driven by repeated elements and novel gene families across ecological guilds.</title>
        <authorList>
            <consortium name="Lawrence Berkeley National Laboratory"/>
            <person name="Harder C.B."/>
            <person name="Miyauchi S."/>
            <person name="Viragh M."/>
            <person name="Kuo A."/>
            <person name="Thoen E."/>
            <person name="Andreopoulos B."/>
            <person name="Lu D."/>
            <person name="Skrede I."/>
            <person name="Drula E."/>
            <person name="Henrissat B."/>
            <person name="Morin E."/>
            <person name="Kohler A."/>
            <person name="Barry K."/>
            <person name="LaButti K."/>
            <person name="Morin E."/>
            <person name="Salamov A."/>
            <person name="Lipzen A."/>
            <person name="Mereny Z."/>
            <person name="Hegedus B."/>
            <person name="Baldrian P."/>
            <person name="Stursova M."/>
            <person name="Weitz H."/>
            <person name="Taylor A."/>
            <person name="Grigoriev I.V."/>
            <person name="Nagy L.G."/>
            <person name="Martin F."/>
            <person name="Kauserud H."/>
        </authorList>
    </citation>
    <scope>NUCLEOTIDE SEQUENCE</scope>
    <source>
        <strain evidence="1">CBHHK002</strain>
    </source>
</reference>
<evidence type="ECO:0000313" key="2">
    <source>
        <dbReference type="Proteomes" id="UP001218218"/>
    </source>
</evidence>
<feature type="non-terminal residue" evidence="1">
    <location>
        <position position="215"/>
    </location>
</feature>
<proteinExistence type="predicted"/>
<keyword evidence="2" id="KW-1185">Reference proteome</keyword>
<dbReference type="AlphaFoldDB" id="A0AAD6ZNC2"/>
<organism evidence="1 2">
    <name type="scientific">Mycena albidolilacea</name>
    <dbReference type="NCBI Taxonomy" id="1033008"/>
    <lineage>
        <taxon>Eukaryota</taxon>
        <taxon>Fungi</taxon>
        <taxon>Dikarya</taxon>
        <taxon>Basidiomycota</taxon>
        <taxon>Agaricomycotina</taxon>
        <taxon>Agaricomycetes</taxon>
        <taxon>Agaricomycetidae</taxon>
        <taxon>Agaricales</taxon>
        <taxon>Marasmiineae</taxon>
        <taxon>Mycenaceae</taxon>
        <taxon>Mycena</taxon>
    </lineage>
</organism>
<name>A0AAD6ZNC2_9AGAR</name>
<sequence length="215" mass="24338">SDIPLKKLMVSSAQLQQLEEMYREYATANDDGRTPVNYLYALSDDDQLAASAIMAQQGLDIDTREQMDNRWSAMVLLLYQLRKCTSISMSIFALLYFSRCGYDHTRRQKKERHTPVPFTSCLAHAEITYAVDSEKILRIRGFFHHNDACKKAEFTRIPPSPVHPSVFVVALSQLRDGATFADVKKKNRVATVGSVPRGPSHSDYFDVDSKTPCII</sequence>
<protein>
    <submittedName>
        <fullName evidence="1">Uncharacterized protein</fullName>
    </submittedName>
</protein>
<dbReference type="Proteomes" id="UP001218218">
    <property type="component" value="Unassembled WGS sequence"/>
</dbReference>
<comment type="caution">
    <text evidence="1">The sequence shown here is derived from an EMBL/GenBank/DDBJ whole genome shotgun (WGS) entry which is preliminary data.</text>
</comment>
<gene>
    <name evidence="1" type="ORF">DFH08DRAFT_708894</name>
</gene>
<evidence type="ECO:0000313" key="1">
    <source>
        <dbReference type="EMBL" id="KAJ7330294.1"/>
    </source>
</evidence>